<dbReference type="GO" id="GO:0005576">
    <property type="term" value="C:extracellular region"/>
    <property type="evidence" value="ECO:0007669"/>
    <property type="project" value="UniProtKB-SubCell"/>
</dbReference>
<feature type="signal peptide" evidence="3">
    <location>
        <begin position="1"/>
        <end position="31"/>
    </location>
</feature>
<keyword evidence="5" id="KW-1185">Reference proteome</keyword>
<evidence type="ECO:0000313" key="5">
    <source>
        <dbReference type="Proteomes" id="UP000031532"/>
    </source>
</evidence>
<dbReference type="PANTHER" id="PTHR10009:SF18">
    <property type="entry name" value="PROTEIN YELLOW-LIKE PROTEIN"/>
    <property type="match status" value="1"/>
</dbReference>
<comment type="subcellular location">
    <subcellularLocation>
        <location evidence="1">Secreted</location>
    </subcellularLocation>
</comment>
<protein>
    <submittedName>
        <fullName evidence="4">Gluconolaconase</fullName>
    </submittedName>
</protein>
<evidence type="ECO:0000256" key="1">
    <source>
        <dbReference type="ARBA" id="ARBA00004613"/>
    </source>
</evidence>
<dbReference type="InterPro" id="IPR017996">
    <property type="entry name" value="MRJP/yellow-related"/>
</dbReference>
<dbReference type="OrthoDB" id="9797664at2"/>
<organism evidence="4 5">
    <name type="scientific">Scytonema millei VB511283</name>
    <dbReference type="NCBI Taxonomy" id="1245923"/>
    <lineage>
        <taxon>Bacteria</taxon>
        <taxon>Bacillati</taxon>
        <taxon>Cyanobacteriota</taxon>
        <taxon>Cyanophyceae</taxon>
        <taxon>Nostocales</taxon>
        <taxon>Scytonemataceae</taxon>
        <taxon>Scytonema</taxon>
    </lineage>
</organism>
<evidence type="ECO:0000313" key="4">
    <source>
        <dbReference type="EMBL" id="NHC34513.1"/>
    </source>
</evidence>
<name>A0A9X5I3I2_9CYAN</name>
<dbReference type="SUPFAM" id="SSF63829">
    <property type="entry name" value="Calcium-dependent phosphotriesterase"/>
    <property type="match status" value="1"/>
</dbReference>
<dbReference type="Proteomes" id="UP000031532">
    <property type="component" value="Unassembled WGS sequence"/>
</dbReference>
<gene>
    <name evidence="4" type="ORF">QH73_0007540</name>
</gene>
<dbReference type="PANTHER" id="PTHR10009">
    <property type="entry name" value="PROTEIN YELLOW-RELATED"/>
    <property type="match status" value="1"/>
</dbReference>
<proteinExistence type="predicted"/>
<reference evidence="4 5" key="1">
    <citation type="journal article" date="2015" name="Genome Announc.">
        <title>Draft Genome Sequence of the Terrestrial Cyanobacterium Scytonema millei VB511283, Isolated from Eastern India.</title>
        <authorList>
            <person name="Sen D."/>
            <person name="Chandrababunaidu M.M."/>
            <person name="Singh D."/>
            <person name="Sanghi N."/>
            <person name="Ghorai A."/>
            <person name="Mishra G.P."/>
            <person name="Madduluri M."/>
            <person name="Adhikary S.P."/>
            <person name="Tripathy S."/>
        </authorList>
    </citation>
    <scope>NUCLEOTIDE SEQUENCE [LARGE SCALE GENOMIC DNA]</scope>
    <source>
        <strain evidence="4 5">VB511283</strain>
    </source>
</reference>
<dbReference type="InterPro" id="IPR011042">
    <property type="entry name" value="6-blade_b-propeller_TolB-like"/>
</dbReference>
<evidence type="ECO:0000256" key="3">
    <source>
        <dbReference type="SAM" id="SignalP"/>
    </source>
</evidence>
<comment type="caution">
    <text evidence="4">The sequence shown here is derived from an EMBL/GenBank/DDBJ whole genome shotgun (WGS) entry which is preliminary data.</text>
</comment>
<dbReference type="EMBL" id="JTJC03000001">
    <property type="protein sequence ID" value="NHC34513.1"/>
    <property type="molecule type" value="Genomic_DNA"/>
</dbReference>
<dbReference type="AlphaFoldDB" id="A0A9X5I3I2"/>
<feature type="chain" id="PRO_5040843602" evidence="3">
    <location>
        <begin position="32"/>
        <end position="391"/>
    </location>
</feature>
<dbReference type="Gene3D" id="2.120.10.30">
    <property type="entry name" value="TolB, C-terminal domain"/>
    <property type="match status" value="1"/>
</dbReference>
<accession>A0A9X5I3I2</accession>
<evidence type="ECO:0000256" key="2">
    <source>
        <dbReference type="ARBA" id="ARBA00022525"/>
    </source>
</evidence>
<keyword evidence="2" id="KW-0964">Secreted</keyword>
<keyword evidence="3" id="KW-0732">Signal</keyword>
<dbReference type="Pfam" id="PF03022">
    <property type="entry name" value="MRJP"/>
    <property type="match status" value="1"/>
</dbReference>
<sequence>MFWYRAQQKFFCLIFSCLLFVAVAFVPPAYALPQEKTVGKIESVASFNGAMPTGVTVSQRGRIFVNFPRWGDKVDYTVAEIVRGKAVAYPNAKFNRPQKDQSKSLVSVQSVVVDPLDRLWILDTGSIQFAPTTYGGPKLIGINLKQNRIFKTILFPQDVALPTTYLNDIRFDLRRGKAGMAFITDSSGNGANAIIVVDLDSGRSWRRLNDHPSTKAEPNFLPVVEGQPLMNRPPDKPPSPLTIGADGIAISADGKQLFYCTLAGRRLFSVSVDALVDEKLSDKEVAATVKDLGDKGGASDGLDSDAQNRVYLTNYEHNAILRRSPDGMYETVVHDPRILWADTLSVANDGYLYFIANQLHRQPQFHQKQDLREKPYSLFRTRINAKPVLLR</sequence>